<evidence type="ECO:0000313" key="8">
    <source>
        <dbReference type="EMBL" id="NXR76353.1"/>
    </source>
</evidence>
<evidence type="ECO:0000256" key="2">
    <source>
        <dbReference type="ARBA" id="ARBA00022553"/>
    </source>
</evidence>
<evidence type="ECO:0000256" key="5">
    <source>
        <dbReference type="ARBA" id="ARBA00023288"/>
    </source>
</evidence>
<dbReference type="PANTHER" id="PTHR15182">
    <property type="entry name" value="A-KINASE ANCHOR PROTEIN 5-RELATED"/>
    <property type="match status" value="1"/>
</dbReference>
<dbReference type="GO" id="GO:0031698">
    <property type="term" value="F:beta-2 adrenergic receptor binding"/>
    <property type="evidence" value="ECO:0007669"/>
    <property type="project" value="TreeGrafter"/>
</dbReference>
<dbReference type="PROSITE" id="PS51893">
    <property type="entry name" value="AKAP_CAM_BD"/>
    <property type="match status" value="1"/>
</dbReference>
<dbReference type="GO" id="GO:0032590">
    <property type="term" value="C:dendrite membrane"/>
    <property type="evidence" value="ECO:0007669"/>
    <property type="project" value="TreeGrafter"/>
</dbReference>
<evidence type="ECO:0000256" key="6">
    <source>
        <dbReference type="SAM" id="MobiDB-lite"/>
    </source>
</evidence>
<keyword evidence="4" id="KW-0472">Membrane</keyword>
<keyword evidence="9" id="KW-1185">Reference proteome</keyword>
<feature type="compositionally biased region" description="Basic and acidic residues" evidence="6">
    <location>
        <begin position="203"/>
        <end position="224"/>
    </location>
</feature>
<dbReference type="GO" id="GO:0050811">
    <property type="term" value="F:GABA receptor binding"/>
    <property type="evidence" value="ECO:0007669"/>
    <property type="project" value="TreeGrafter"/>
</dbReference>
<evidence type="ECO:0000256" key="4">
    <source>
        <dbReference type="ARBA" id="ARBA00023136"/>
    </source>
</evidence>
<dbReference type="GO" id="GO:0014069">
    <property type="term" value="C:postsynaptic density"/>
    <property type="evidence" value="ECO:0007669"/>
    <property type="project" value="TreeGrafter"/>
</dbReference>
<dbReference type="GO" id="GO:0008179">
    <property type="term" value="F:adenylate cyclase binding"/>
    <property type="evidence" value="ECO:0007669"/>
    <property type="project" value="InterPro"/>
</dbReference>
<evidence type="ECO:0000256" key="1">
    <source>
        <dbReference type="ARBA" id="ARBA00004635"/>
    </source>
</evidence>
<name>A0A7L2NVV3_PYCJO</name>
<comment type="caution">
    <text evidence="8">The sequence shown here is derived from an EMBL/GenBank/DDBJ whole genome shotgun (WGS) entry which is preliminary data.</text>
</comment>
<feature type="compositionally biased region" description="Basic residues" evidence="6">
    <location>
        <begin position="95"/>
        <end position="105"/>
    </location>
</feature>
<keyword evidence="2" id="KW-0597">Phosphoprotein</keyword>
<feature type="non-terminal residue" evidence="8">
    <location>
        <position position="1"/>
    </location>
</feature>
<evidence type="ECO:0000256" key="3">
    <source>
        <dbReference type="ARBA" id="ARBA00022860"/>
    </source>
</evidence>
<dbReference type="InterPro" id="IPR042375">
    <property type="entry name" value="AKAP5"/>
</dbReference>
<dbReference type="Proteomes" id="UP000535705">
    <property type="component" value="Unassembled WGS sequence"/>
</dbReference>
<dbReference type="GO" id="GO:0034237">
    <property type="term" value="F:protein kinase A regulatory subunit binding"/>
    <property type="evidence" value="ECO:0007669"/>
    <property type="project" value="TreeGrafter"/>
</dbReference>
<dbReference type="OrthoDB" id="9905114at2759"/>
<evidence type="ECO:0000313" key="9">
    <source>
        <dbReference type="Proteomes" id="UP000535705"/>
    </source>
</evidence>
<proteinExistence type="predicted"/>
<feature type="compositionally biased region" description="Basic residues" evidence="6">
    <location>
        <begin position="398"/>
        <end position="409"/>
    </location>
</feature>
<dbReference type="GO" id="GO:0043197">
    <property type="term" value="C:dendritic spine"/>
    <property type="evidence" value="ECO:0007669"/>
    <property type="project" value="TreeGrafter"/>
</dbReference>
<comment type="subcellular location">
    <subcellularLocation>
        <location evidence="1">Membrane</location>
        <topology evidence="1">Lipid-anchor</topology>
    </subcellularLocation>
</comment>
<keyword evidence="3" id="KW-0112">Calmodulin-binding</keyword>
<feature type="domain" description="A kinase-anchoring proteins AKAP-5 and AKAP-12 calmodulin (CaM)-binding" evidence="7">
    <location>
        <begin position="85"/>
        <end position="105"/>
    </location>
</feature>
<protein>
    <submittedName>
        <fullName evidence="8">AKAP5 protein</fullName>
    </submittedName>
</protein>
<dbReference type="GO" id="GO:0060076">
    <property type="term" value="C:excitatory synapse"/>
    <property type="evidence" value="ECO:0007669"/>
    <property type="project" value="TreeGrafter"/>
</dbReference>
<dbReference type="EMBL" id="VWYP01014465">
    <property type="protein sequence ID" value="NXR76353.1"/>
    <property type="molecule type" value="Genomic_DNA"/>
</dbReference>
<organism evidence="8 9">
    <name type="scientific">Pycnonotus jocosus</name>
    <name type="common">Red-whiskered bulbul</name>
    <name type="synonym">Lanius jocosus</name>
    <dbReference type="NCBI Taxonomy" id="182897"/>
    <lineage>
        <taxon>Eukaryota</taxon>
        <taxon>Metazoa</taxon>
        <taxon>Chordata</taxon>
        <taxon>Craniata</taxon>
        <taxon>Vertebrata</taxon>
        <taxon>Euteleostomi</taxon>
        <taxon>Archelosauria</taxon>
        <taxon>Archosauria</taxon>
        <taxon>Dinosauria</taxon>
        <taxon>Saurischia</taxon>
        <taxon>Theropoda</taxon>
        <taxon>Coelurosauria</taxon>
        <taxon>Aves</taxon>
        <taxon>Neognathae</taxon>
        <taxon>Neoaves</taxon>
        <taxon>Telluraves</taxon>
        <taxon>Australaves</taxon>
        <taxon>Passeriformes</taxon>
        <taxon>Sylvioidea</taxon>
        <taxon>Pycnonotidae</taxon>
        <taxon>Pycnonotus</taxon>
    </lineage>
</organism>
<feature type="region of interest" description="Disordered" evidence="6">
    <location>
        <begin position="57"/>
        <end position="309"/>
    </location>
</feature>
<feature type="region of interest" description="Disordered" evidence="6">
    <location>
        <begin position="1"/>
        <end position="37"/>
    </location>
</feature>
<dbReference type="InterPro" id="IPR001573">
    <property type="entry name" value="AKAP_WSK"/>
</dbReference>
<dbReference type="PANTHER" id="PTHR15182:SF0">
    <property type="entry name" value="A-KINASE ANCHOR PROTEIN 5"/>
    <property type="match status" value="1"/>
</dbReference>
<dbReference type="GO" id="GO:0005516">
    <property type="term" value="F:calmodulin binding"/>
    <property type="evidence" value="ECO:0007669"/>
    <property type="project" value="UniProtKB-KW"/>
</dbReference>
<feature type="compositionally biased region" description="Basic and acidic residues" evidence="6">
    <location>
        <begin position="1"/>
        <end position="17"/>
    </location>
</feature>
<gene>
    <name evidence="8" type="primary">Akap5</name>
    <name evidence="8" type="ORF">PYCJOC_R11012</name>
</gene>
<reference evidence="8 9" key="1">
    <citation type="submission" date="2019-09" db="EMBL/GenBank/DDBJ databases">
        <title>Bird 10,000 Genomes (B10K) Project - Family phase.</title>
        <authorList>
            <person name="Zhang G."/>
        </authorList>
    </citation>
    <scope>NUCLEOTIDE SEQUENCE [LARGE SCALE GENOMIC DNA]</scope>
    <source>
        <strain evidence="8">B10K-DU-002-42</strain>
        <tissue evidence="8">Muscle</tissue>
    </source>
</reference>
<dbReference type="GO" id="GO:0060090">
    <property type="term" value="F:molecular adaptor activity"/>
    <property type="evidence" value="ECO:0007669"/>
    <property type="project" value="TreeGrafter"/>
</dbReference>
<feature type="non-terminal residue" evidence="8">
    <location>
        <position position="463"/>
    </location>
</feature>
<dbReference type="GO" id="GO:0035254">
    <property type="term" value="F:glutamate receptor binding"/>
    <property type="evidence" value="ECO:0007669"/>
    <property type="project" value="TreeGrafter"/>
</dbReference>
<feature type="region of interest" description="Disordered" evidence="6">
    <location>
        <begin position="378"/>
        <end position="420"/>
    </location>
</feature>
<sequence>MVKAAKEIQMENPREAETPSTGATCSPPEEQAKKPSMLCFKKRKKSCKKGLAVKDVCEGASEEKSQIVSADQEEAKASNPSGSSKGTWAAIKNLARPRRRQKSSSRKQVPSDSQVQLEVDAEESCAQDLPKKRGSSGVKIPCVRFSRGKKKPSPSEAVEESEGSVQANEVMGVVNKASEEPEDLALTDKSESFSPVSAQEEQDMVKQEQHRMKEDPEDHDRTKESGTSVGKSEPLTEPTCDAEEHSECTVQLEITDSETADETAQDKLQEGSLPQTTNDAEGREVAPKAPVSKDQPDNAPEITQWQEIPNICKEMPERDELEKSINPPEECKPEEIVTDFSELASGGDAASVQEATGVKDAAKANAGAGVSIVITITEAEDSDNTDSDQAYEPSPVLHQKKQKGNKKSNRSADVGDQGHRTGEQYELLLIETASSLVKAAIQSSIEQLVNEMALEQNKHNSFL</sequence>
<accession>A0A7L2NVV3</accession>
<dbReference type="AlphaFoldDB" id="A0A7L2NVV3"/>
<keyword evidence="5" id="KW-0449">Lipoprotein</keyword>
<evidence type="ECO:0000259" key="7">
    <source>
        <dbReference type="PROSITE" id="PS51893"/>
    </source>
</evidence>